<dbReference type="Proteomes" id="UP001066276">
    <property type="component" value="Chromosome 4_2"/>
</dbReference>
<name>A0AAV7SGJ6_PLEWA</name>
<gene>
    <name evidence="2" type="ORF">NDU88_003642</name>
</gene>
<organism evidence="2 3">
    <name type="scientific">Pleurodeles waltl</name>
    <name type="common">Iberian ribbed newt</name>
    <dbReference type="NCBI Taxonomy" id="8319"/>
    <lineage>
        <taxon>Eukaryota</taxon>
        <taxon>Metazoa</taxon>
        <taxon>Chordata</taxon>
        <taxon>Craniata</taxon>
        <taxon>Vertebrata</taxon>
        <taxon>Euteleostomi</taxon>
        <taxon>Amphibia</taxon>
        <taxon>Batrachia</taxon>
        <taxon>Caudata</taxon>
        <taxon>Salamandroidea</taxon>
        <taxon>Salamandridae</taxon>
        <taxon>Pleurodelinae</taxon>
        <taxon>Pleurodeles</taxon>
    </lineage>
</organism>
<proteinExistence type="predicted"/>
<keyword evidence="3" id="KW-1185">Reference proteome</keyword>
<sequence>MEPIKARLSAAAERVPVAAVGQGGTGSGGGHNQKRRHLASVFRGLWRPSDAQGARVGPPARYGGGDRVPLTPLDSEVQGPRGSECGPSARRDNLPTVRAGRWRLGCTLLDGAGPWWSPTNGSAMPLWPRRRRGVGMVVLPGPERVQRVKAGCSSERC</sequence>
<protein>
    <submittedName>
        <fullName evidence="2">Uncharacterized protein</fullName>
    </submittedName>
</protein>
<evidence type="ECO:0000313" key="3">
    <source>
        <dbReference type="Proteomes" id="UP001066276"/>
    </source>
</evidence>
<feature type="region of interest" description="Disordered" evidence="1">
    <location>
        <begin position="46"/>
        <end position="93"/>
    </location>
</feature>
<evidence type="ECO:0000256" key="1">
    <source>
        <dbReference type="SAM" id="MobiDB-lite"/>
    </source>
</evidence>
<accession>A0AAV7SGJ6</accession>
<dbReference type="EMBL" id="JANPWB010000008">
    <property type="protein sequence ID" value="KAJ1163179.1"/>
    <property type="molecule type" value="Genomic_DNA"/>
</dbReference>
<comment type="caution">
    <text evidence="2">The sequence shown here is derived from an EMBL/GenBank/DDBJ whole genome shotgun (WGS) entry which is preliminary data.</text>
</comment>
<dbReference type="AlphaFoldDB" id="A0AAV7SGJ6"/>
<evidence type="ECO:0000313" key="2">
    <source>
        <dbReference type="EMBL" id="KAJ1163179.1"/>
    </source>
</evidence>
<reference evidence="2" key="1">
    <citation type="journal article" date="2022" name="bioRxiv">
        <title>Sequencing and chromosome-scale assembly of the giantPleurodeles waltlgenome.</title>
        <authorList>
            <person name="Brown T."/>
            <person name="Elewa A."/>
            <person name="Iarovenko S."/>
            <person name="Subramanian E."/>
            <person name="Araus A.J."/>
            <person name="Petzold A."/>
            <person name="Susuki M."/>
            <person name="Suzuki K.-i.T."/>
            <person name="Hayashi T."/>
            <person name="Toyoda A."/>
            <person name="Oliveira C."/>
            <person name="Osipova E."/>
            <person name="Leigh N.D."/>
            <person name="Simon A."/>
            <person name="Yun M.H."/>
        </authorList>
    </citation>
    <scope>NUCLEOTIDE SEQUENCE</scope>
    <source>
        <strain evidence="2">20211129_DDA</strain>
        <tissue evidence="2">Liver</tissue>
    </source>
</reference>